<name>A0ACB9D3Y6_9ASTR</name>
<dbReference type="EMBL" id="CM042037">
    <property type="protein sequence ID" value="KAI3740997.1"/>
    <property type="molecule type" value="Genomic_DNA"/>
</dbReference>
<comment type="caution">
    <text evidence="1">The sequence shown here is derived from an EMBL/GenBank/DDBJ whole genome shotgun (WGS) entry which is preliminary data.</text>
</comment>
<reference evidence="2" key="1">
    <citation type="journal article" date="2022" name="Mol. Ecol. Resour.">
        <title>The genomes of chicory, endive, great burdock and yacon provide insights into Asteraceae palaeo-polyploidization history and plant inulin production.</title>
        <authorList>
            <person name="Fan W."/>
            <person name="Wang S."/>
            <person name="Wang H."/>
            <person name="Wang A."/>
            <person name="Jiang F."/>
            <person name="Liu H."/>
            <person name="Zhao H."/>
            <person name="Xu D."/>
            <person name="Zhang Y."/>
        </authorList>
    </citation>
    <scope>NUCLEOTIDE SEQUENCE [LARGE SCALE GENOMIC DNA]</scope>
    <source>
        <strain evidence="2">cv. Yunnan</strain>
    </source>
</reference>
<protein>
    <submittedName>
        <fullName evidence="1">Uncharacterized protein</fullName>
    </submittedName>
</protein>
<accession>A0ACB9D3Y6</accession>
<keyword evidence="2" id="KW-1185">Reference proteome</keyword>
<reference evidence="1 2" key="2">
    <citation type="journal article" date="2022" name="Mol. Ecol. Resour.">
        <title>The genomes of chicory, endive, great burdock and yacon provide insights into Asteraceae paleo-polyploidization history and plant inulin production.</title>
        <authorList>
            <person name="Fan W."/>
            <person name="Wang S."/>
            <person name="Wang H."/>
            <person name="Wang A."/>
            <person name="Jiang F."/>
            <person name="Liu H."/>
            <person name="Zhao H."/>
            <person name="Xu D."/>
            <person name="Zhang Y."/>
        </authorList>
    </citation>
    <scope>NUCLEOTIDE SEQUENCE [LARGE SCALE GENOMIC DNA]</scope>
    <source>
        <strain evidence="2">cv. Yunnan</strain>
        <tissue evidence="1">Leaves</tissue>
    </source>
</reference>
<sequence length="648" mass="73661">MGLEGNHLSLNFNASDIDAMDDIVPSWESLCQNPIIIKWPGVWEMNSALTEWEDIMVRVRNCWAIDPHMGVAKTNSNPMLWGMDIDMDKQVKFFGEYNPLVECLAKWLGSHTLTDHEARRKIPGLKSQHDTWLDVERGACQVEEATHRKKKKKRKVKGKIPFQNQFNPKTSKDNNSLADSFNGEARRMIKVIRSKNKKLGKSIKFSQTFSPVKVIDPPLGFGEFKAGKSGKKDTNGISVSKKIKNSKTISLAREIAAKEAKLEAIASRINETAENSALLNSIRAMKNSKLTKFSAKMNDDGVVCIDENMIEEETIVEDIPSKEAIPQVSYANMVSGKTPMELEEKIQFYPPLVNNDGTRFAVIDLKYIIQAKEEYKNVLYGYFIGEGNRHRETGRNSEWPRDGNDDQNINNKGDQGNSEEIEEQIGEENATTMNGTVTQNARSEAKETMDDTNLNRTRNREHGPRIKMVETSNSFHLLDQEGNELEEVNKDNAIKKNGEHTLHDKQDGWVRKQERTLNARFRDRLSQAQRFEAKRYVLDKLLPLDSTISEWSPSLLEYFRHLCSIYNFGEGTAAADRERIHDLQQHGHESVEPMEEVESETDGMATMMNSNYPKVNMENMESPVEINDRSRPLPSDDIMGEGNTQATV</sequence>
<evidence type="ECO:0000313" key="1">
    <source>
        <dbReference type="EMBL" id="KAI3740997.1"/>
    </source>
</evidence>
<organism evidence="1 2">
    <name type="scientific">Smallanthus sonchifolius</name>
    <dbReference type="NCBI Taxonomy" id="185202"/>
    <lineage>
        <taxon>Eukaryota</taxon>
        <taxon>Viridiplantae</taxon>
        <taxon>Streptophyta</taxon>
        <taxon>Embryophyta</taxon>
        <taxon>Tracheophyta</taxon>
        <taxon>Spermatophyta</taxon>
        <taxon>Magnoliopsida</taxon>
        <taxon>eudicotyledons</taxon>
        <taxon>Gunneridae</taxon>
        <taxon>Pentapetalae</taxon>
        <taxon>asterids</taxon>
        <taxon>campanulids</taxon>
        <taxon>Asterales</taxon>
        <taxon>Asteraceae</taxon>
        <taxon>Asteroideae</taxon>
        <taxon>Heliantheae alliance</taxon>
        <taxon>Millerieae</taxon>
        <taxon>Smallanthus</taxon>
    </lineage>
</organism>
<gene>
    <name evidence="1" type="ORF">L1987_58661</name>
</gene>
<dbReference type="Proteomes" id="UP001056120">
    <property type="component" value="Linkage Group LG20"/>
</dbReference>
<proteinExistence type="predicted"/>
<evidence type="ECO:0000313" key="2">
    <source>
        <dbReference type="Proteomes" id="UP001056120"/>
    </source>
</evidence>